<keyword evidence="2" id="KW-1185">Reference proteome</keyword>
<proteinExistence type="predicted"/>
<sequence length="212" mass="23622">MGLRIANDRKSLLFGGSNISEIVSGGSSSTKRNEFHHQESAAPMLRSFNIENSAQYSPLPPLPDSEDHFLEPSLPPLPELFVENSLPVLETEENEFTNLIPQQETYNGTSLTEDINSFSLGHTGLSLDQLDSLQSLASEILENIEREQIFTNNHTVTSLPPTTCSWNPNTNMATYPLINQEDSFPQLPSEIPWNMHPNSTISNQTPQVMNQL</sequence>
<reference evidence="1" key="1">
    <citation type="submission" date="2023-02" db="EMBL/GenBank/DDBJ databases">
        <title>Genome of toxic invasive species Heracleum sosnowskyi carries increased number of genes despite the absence of recent whole-genome duplications.</title>
        <authorList>
            <person name="Schelkunov M."/>
            <person name="Shtratnikova V."/>
            <person name="Makarenko M."/>
            <person name="Klepikova A."/>
            <person name="Omelchenko D."/>
            <person name="Novikova G."/>
            <person name="Obukhova E."/>
            <person name="Bogdanov V."/>
            <person name="Penin A."/>
            <person name="Logacheva M."/>
        </authorList>
    </citation>
    <scope>NUCLEOTIDE SEQUENCE</scope>
    <source>
        <strain evidence="1">Hsosn_3</strain>
        <tissue evidence="1">Leaf</tissue>
    </source>
</reference>
<gene>
    <name evidence="1" type="ORF">POM88_033102</name>
</gene>
<organism evidence="1 2">
    <name type="scientific">Heracleum sosnowskyi</name>
    <dbReference type="NCBI Taxonomy" id="360622"/>
    <lineage>
        <taxon>Eukaryota</taxon>
        <taxon>Viridiplantae</taxon>
        <taxon>Streptophyta</taxon>
        <taxon>Embryophyta</taxon>
        <taxon>Tracheophyta</taxon>
        <taxon>Spermatophyta</taxon>
        <taxon>Magnoliopsida</taxon>
        <taxon>eudicotyledons</taxon>
        <taxon>Gunneridae</taxon>
        <taxon>Pentapetalae</taxon>
        <taxon>asterids</taxon>
        <taxon>campanulids</taxon>
        <taxon>Apiales</taxon>
        <taxon>Apiaceae</taxon>
        <taxon>Apioideae</taxon>
        <taxon>apioid superclade</taxon>
        <taxon>Tordylieae</taxon>
        <taxon>Tordyliinae</taxon>
        <taxon>Heracleum</taxon>
    </lineage>
</organism>
<dbReference type="AlphaFoldDB" id="A0AAD8MLI9"/>
<comment type="caution">
    <text evidence="1">The sequence shown here is derived from an EMBL/GenBank/DDBJ whole genome shotgun (WGS) entry which is preliminary data.</text>
</comment>
<dbReference type="Proteomes" id="UP001237642">
    <property type="component" value="Unassembled WGS sequence"/>
</dbReference>
<protein>
    <submittedName>
        <fullName evidence="1">Uncharacterized protein</fullName>
    </submittedName>
</protein>
<reference evidence="1" key="2">
    <citation type="submission" date="2023-05" db="EMBL/GenBank/DDBJ databases">
        <authorList>
            <person name="Schelkunov M.I."/>
        </authorList>
    </citation>
    <scope>NUCLEOTIDE SEQUENCE</scope>
    <source>
        <strain evidence="1">Hsosn_3</strain>
        <tissue evidence="1">Leaf</tissue>
    </source>
</reference>
<name>A0AAD8MLI9_9APIA</name>
<evidence type="ECO:0000313" key="1">
    <source>
        <dbReference type="EMBL" id="KAK1376909.1"/>
    </source>
</evidence>
<dbReference type="EMBL" id="JAUIZM010000007">
    <property type="protein sequence ID" value="KAK1376909.1"/>
    <property type="molecule type" value="Genomic_DNA"/>
</dbReference>
<evidence type="ECO:0000313" key="2">
    <source>
        <dbReference type="Proteomes" id="UP001237642"/>
    </source>
</evidence>
<accession>A0AAD8MLI9</accession>